<evidence type="ECO:0000313" key="2">
    <source>
        <dbReference type="EMBL" id="PPQ79128.1"/>
    </source>
</evidence>
<organism evidence="2 3">
    <name type="scientific">Psilocybe cyanescens</name>
    <dbReference type="NCBI Taxonomy" id="93625"/>
    <lineage>
        <taxon>Eukaryota</taxon>
        <taxon>Fungi</taxon>
        <taxon>Dikarya</taxon>
        <taxon>Basidiomycota</taxon>
        <taxon>Agaricomycotina</taxon>
        <taxon>Agaricomycetes</taxon>
        <taxon>Agaricomycetidae</taxon>
        <taxon>Agaricales</taxon>
        <taxon>Agaricineae</taxon>
        <taxon>Strophariaceae</taxon>
        <taxon>Psilocybe</taxon>
    </lineage>
</organism>
<comment type="caution">
    <text evidence="2">The sequence shown here is derived from an EMBL/GenBank/DDBJ whole genome shotgun (WGS) entry which is preliminary data.</text>
</comment>
<dbReference type="Proteomes" id="UP000283269">
    <property type="component" value="Unassembled WGS sequence"/>
</dbReference>
<name>A0A409WKT3_PSICY</name>
<evidence type="ECO:0000256" key="1">
    <source>
        <dbReference type="SAM" id="MobiDB-lite"/>
    </source>
</evidence>
<sequence length="107" mass="11800">MFDTSSTPNVPFSVSPLDRKFVSTSKAKHYPESVGSSRSDTGATPTETDIDATPMASARFEDTSITNVENHIPKKRSTESRRDNIPPTPYSQSYYVGGFAKCQLYLT</sequence>
<protein>
    <submittedName>
        <fullName evidence="2">Uncharacterized protein</fullName>
    </submittedName>
</protein>
<dbReference type="InParanoid" id="A0A409WKT3"/>
<dbReference type="EMBL" id="NHYD01003392">
    <property type="protein sequence ID" value="PPQ79128.1"/>
    <property type="molecule type" value="Genomic_DNA"/>
</dbReference>
<keyword evidence="3" id="KW-1185">Reference proteome</keyword>
<proteinExistence type="predicted"/>
<feature type="region of interest" description="Disordered" evidence="1">
    <location>
        <begin position="24"/>
        <end position="90"/>
    </location>
</feature>
<dbReference type="AlphaFoldDB" id="A0A409WKT3"/>
<feature type="compositionally biased region" description="Polar residues" evidence="1">
    <location>
        <begin position="34"/>
        <end position="47"/>
    </location>
</feature>
<gene>
    <name evidence="2" type="ORF">CVT25_002862</name>
</gene>
<evidence type="ECO:0000313" key="3">
    <source>
        <dbReference type="Proteomes" id="UP000283269"/>
    </source>
</evidence>
<accession>A0A409WKT3</accession>
<reference evidence="2 3" key="1">
    <citation type="journal article" date="2018" name="Evol. Lett.">
        <title>Horizontal gene cluster transfer increased hallucinogenic mushroom diversity.</title>
        <authorList>
            <person name="Reynolds H.T."/>
            <person name="Vijayakumar V."/>
            <person name="Gluck-Thaler E."/>
            <person name="Korotkin H.B."/>
            <person name="Matheny P.B."/>
            <person name="Slot J.C."/>
        </authorList>
    </citation>
    <scope>NUCLEOTIDE SEQUENCE [LARGE SCALE GENOMIC DNA]</scope>
    <source>
        <strain evidence="2 3">2631</strain>
    </source>
</reference>